<comment type="cofactor">
    <cofactor evidence="6">
        <name>Ca(2+)</name>
        <dbReference type="ChEBI" id="CHEBI:29108"/>
    </cofactor>
    <text evidence="6">Binds 2 calcium ions per subunit.</text>
</comment>
<evidence type="ECO:0000256" key="2">
    <source>
        <dbReference type="ARBA" id="ARBA00022729"/>
    </source>
</evidence>
<keyword evidence="4" id="KW-1015">Disulfide bond</keyword>
<comment type="subcellular location">
    <subcellularLocation>
        <location evidence="6">Secreted</location>
    </subcellularLocation>
</comment>
<keyword evidence="2 6" id="KW-0732">Signal</keyword>
<evidence type="ECO:0000256" key="4">
    <source>
        <dbReference type="ARBA" id="ARBA00023157"/>
    </source>
</evidence>
<evidence type="ECO:0000256" key="1">
    <source>
        <dbReference type="ARBA" id="ARBA00022723"/>
    </source>
</evidence>
<evidence type="ECO:0000256" key="5">
    <source>
        <dbReference type="PROSITE-ProRule" id="PRU01172"/>
    </source>
</evidence>
<evidence type="ECO:0000313" key="8">
    <source>
        <dbReference type="EMBL" id="KAA0705044.1"/>
    </source>
</evidence>
<evidence type="ECO:0000256" key="6">
    <source>
        <dbReference type="RuleBase" id="RU362112"/>
    </source>
</evidence>
<dbReference type="AlphaFoldDB" id="A0A5A9N4V0"/>
<protein>
    <recommendedName>
        <fullName evidence="6">Pentraxin family member</fullName>
    </recommendedName>
</protein>
<comment type="caution">
    <text evidence="8">The sequence shown here is derived from an EMBL/GenBank/DDBJ whole genome shotgun (WGS) entry which is preliminary data.</text>
</comment>
<dbReference type="InterPro" id="IPR030476">
    <property type="entry name" value="Pentaxin_CS"/>
</dbReference>
<proteinExistence type="inferred from homology"/>
<dbReference type="Pfam" id="PF00354">
    <property type="entry name" value="Pentaxin"/>
    <property type="match status" value="1"/>
</dbReference>
<name>A0A5A9N4V0_9TELE</name>
<evidence type="ECO:0000256" key="3">
    <source>
        <dbReference type="ARBA" id="ARBA00022837"/>
    </source>
</evidence>
<keyword evidence="9" id="KW-1185">Reference proteome</keyword>
<gene>
    <name evidence="8" type="ORF">E1301_Tti017831</name>
</gene>
<comment type="subunit">
    <text evidence="6">Homopentamer. Pentaxin (or pentraxin) have a discoid arrangement of 5 non-covalently bound subunits.</text>
</comment>
<dbReference type="PRINTS" id="PR00895">
    <property type="entry name" value="PENTAXIN"/>
</dbReference>
<dbReference type="GO" id="GO:0005576">
    <property type="term" value="C:extracellular region"/>
    <property type="evidence" value="ECO:0007669"/>
    <property type="project" value="UniProtKB-SubCell"/>
</dbReference>
<feature type="domain" description="Pentraxin (PTX)" evidence="7">
    <location>
        <begin position="26"/>
        <end position="231"/>
    </location>
</feature>
<evidence type="ECO:0000313" key="9">
    <source>
        <dbReference type="Proteomes" id="UP000324632"/>
    </source>
</evidence>
<dbReference type="SMART" id="SM00159">
    <property type="entry name" value="PTX"/>
    <property type="match status" value="1"/>
</dbReference>
<feature type="chain" id="PRO_5023115793" description="Pentraxin family member" evidence="6">
    <location>
        <begin position="22"/>
        <end position="232"/>
    </location>
</feature>
<dbReference type="Proteomes" id="UP000324632">
    <property type="component" value="Chromosome 22"/>
</dbReference>
<evidence type="ECO:0000259" key="7">
    <source>
        <dbReference type="PROSITE" id="PS51828"/>
    </source>
</evidence>
<dbReference type="PANTHER" id="PTHR45869:SF2">
    <property type="entry name" value="C-REACTIVE PROTEIN-RELATED"/>
    <property type="match status" value="1"/>
</dbReference>
<dbReference type="PANTHER" id="PTHR45869">
    <property type="entry name" value="C-REACTIVE PROTEIN-RELATED"/>
    <property type="match status" value="1"/>
</dbReference>
<dbReference type="SUPFAM" id="SSF49899">
    <property type="entry name" value="Concanavalin A-like lectins/glucanases"/>
    <property type="match status" value="1"/>
</dbReference>
<feature type="signal peptide" evidence="6">
    <location>
        <begin position="1"/>
        <end position="21"/>
    </location>
</feature>
<dbReference type="InterPro" id="IPR051005">
    <property type="entry name" value="Pentraxin_domain"/>
</dbReference>
<dbReference type="EMBL" id="SOYY01000022">
    <property type="protein sequence ID" value="KAA0705044.1"/>
    <property type="molecule type" value="Genomic_DNA"/>
</dbReference>
<dbReference type="InterPro" id="IPR013320">
    <property type="entry name" value="ConA-like_dom_sf"/>
</dbReference>
<keyword evidence="1 6" id="KW-0479">Metal-binding</keyword>
<dbReference type="PROSITE" id="PS00289">
    <property type="entry name" value="PTX_1"/>
    <property type="match status" value="1"/>
</dbReference>
<dbReference type="Gene3D" id="2.60.120.200">
    <property type="match status" value="1"/>
</dbReference>
<comment type="similarity">
    <text evidence="6">Belongs to the pentraxin family.</text>
</comment>
<comment type="caution">
    <text evidence="5">Lacks conserved residue(s) required for the propagation of feature annotation.</text>
</comment>
<sequence length="232" mass="26345">MLVLVVCIHCLLYVGFTGGTADVGLGGKWLQFLAKTDNAYVKIIPDKPLSLKAFTLCMRVTAKLIRDREIILFAYRIPYDDEFNVWIERNGKISFYLRSSGNGVIFDLPSLSTHQTHLCFTWESATGLSAAWMDGCRSAFQVYRKGHSIRPGGVVLIGQDTDADVGQFDAEQSFVGEITDVKLWDYVLPANQIKALYDRDEVQTANVFEWDTIKYEIYNNVLVVQRYEIFCL</sequence>
<keyword evidence="3 6" id="KW-0106">Calcium</keyword>
<dbReference type="InterPro" id="IPR001759">
    <property type="entry name" value="PTX_dom"/>
</dbReference>
<organism evidence="8 9">
    <name type="scientific">Triplophysa tibetana</name>
    <dbReference type="NCBI Taxonomy" id="1572043"/>
    <lineage>
        <taxon>Eukaryota</taxon>
        <taxon>Metazoa</taxon>
        <taxon>Chordata</taxon>
        <taxon>Craniata</taxon>
        <taxon>Vertebrata</taxon>
        <taxon>Euteleostomi</taxon>
        <taxon>Actinopterygii</taxon>
        <taxon>Neopterygii</taxon>
        <taxon>Teleostei</taxon>
        <taxon>Ostariophysi</taxon>
        <taxon>Cypriniformes</taxon>
        <taxon>Nemacheilidae</taxon>
        <taxon>Triplophysa</taxon>
    </lineage>
</organism>
<dbReference type="GO" id="GO:0046872">
    <property type="term" value="F:metal ion binding"/>
    <property type="evidence" value="ECO:0007669"/>
    <property type="project" value="UniProtKB-KW"/>
</dbReference>
<accession>A0A5A9N4V0</accession>
<dbReference type="PROSITE" id="PS51828">
    <property type="entry name" value="PTX_2"/>
    <property type="match status" value="1"/>
</dbReference>
<reference evidence="8 9" key="1">
    <citation type="journal article" date="2019" name="Mol. Ecol. Resour.">
        <title>Chromosome-level genome assembly of Triplophysa tibetana, a fish adapted to the harsh high-altitude environment of the Tibetan Plateau.</title>
        <authorList>
            <person name="Yang X."/>
            <person name="Liu H."/>
            <person name="Ma Z."/>
            <person name="Zou Y."/>
            <person name="Zou M."/>
            <person name="Mao Y."/>
            <person name="Li X."/>
            <person name="Wang H."/>
            <person name="Chen T."/>
            <person name="Wang W."/>
            <person name="Yang R."/>
        </authorList>
    </citation>
    <scope>NUCLEOTIDE SEQUENCE [LARGE SCALE GENOMIC DNA]</scope>
    <source>
        <strain evidence="8">TTIB1903HZAU</strain>
        <tissue evidence="8">Muscle</tissue>
    </source>
</reference>